<organism evidence="4 5">
    <name type="scientific">Leptotrombidium deliense</name>
    <dbReference type="NCBI Taxonomy" id="299467"/>
    <lineage>
        <taxon>Eukaryota</taxon>
        <taxon>Metazoa</taxon>
        <taxon>Ecdysozoa</taxon>
        <taxon>Arthropoda</taxon>
        <taxon>Chelicerata</taxon>
        <taxon>Arachnida</taxon>
        <taxon>Acari</taxon>
        <taxon>Acariformes</taxon>
        <taxon>Trombidiformes</taxon>
        <taxon>Prostigmata</taxon>
        <taxon>Anystina</taxon>
        <taxon>Parasitengona</taxon>
        <taxon>Trombiculoidea</taxon>
        <taxon>Trombiculidae</taxon>
        <taxon>Leptotrombidium</taxon>
    </lineage>
</organism>
<protein>
    <submittedName>
        <fullName evidence="4">RNA-binding protein 25-like protein</fullName>
    </submittedName>
</protein>
<comment type="caution">
    <text evidence="4">The sequence shown here is derived from an EMBL/GenBank/DDBJ whole genome shotgun (WGS) entry which is preliminary data.</text>
</comment>
<evidence type="ECO:0000259" key="3">
    <source>
        <dbReference type="PROSITE" id="PS51025"/>
    </source>
</evidence>
<feature type="compositionally biased region" description="Basic and acidic residues" evidence="2">
    <location>
        <begin position="428"/>
        <end position="467"/>
    </location>
</feature>
<dbReference type="GO" id="GO:0000381">
    <property type="term" value="P:regulation of alternative mRNA splicing, via spliceosome"/>
    <property type="evidence" value="ECO:0007669"/>
    <property type="project" value="TreeGrafter"/>
</dbReference>
<dbReference type="OrthoDB" id="6275295at2759"/>
<keyword evidence="1" id="KW-0507">mRNA processing</keyword>
<proteinExistence type="predicted"/>
<feature type="compositionally biased region" description="Basic and acidic residues" evidence="2">
    <location>
        <begin position="226"/>
        <end position="295"/>
    </location>
</feature>
<gene>
    <name evidence="4" type="ORF">B4U80_11139</name>
</gene>
<dbReference type="SUPFAM" id="SSF101233">
    <property type="entry name" value="PWI domain"/>
    <property type="match status" value="1"/>
</dbReference>
<evidence type="ECO:0000256" key="2">
    <source>
        <dbReference type="SAM" id="MobiDB-lite"/>
    </source>
</evidence>
<dbReference type="AlphaFoldDB" id="A0A443SHL3"/>
<dbReference type="GO" id="GO:0005681">
    <property type="term" value="C:spliceosomal complex"/>
    <property type="evidence" value="ECO:0007669"/>
    <property type="project" value="TreeGrafter"/>
</dbReference>
<dbReference type="Gene3D" id="3.30.70.330">
    <property type="match status" value="1"/>
</dbReference>
<dbReference type="FunFam" id="1.20.1390.10:FF:000004">
    <property type="entry name" value="RNA-binding motif protein 25"/>
    <property type="match status" value="1"/>
</dbReference>
<dbReference type="GO" id="GO:0006397">
    <property type="term" value="P:mRNA processing"/>
    <property type="evidence" value="ECO:0007669"/>
    <property type="project" value="UniProtKB-KW"/>
</dbReference>
<dbReference type="GO" id="GO:0003729">
    <property type="term" value="F:mRNA binding"/>
    <property type="evidence" value="ECO:0007669"/>
    <property type="project" value="TreeGrafter"/>
</dbReference>
<accession>A0A443SHL3</accession>
<dbReference type="STRING" id="299467.A0A443SHL3"/>
<dbReference type="InterPro" id="IPR012677">
    <property type="entry name" value="Nucleotide-bd_a/b_plait_sf"/>
</dbReference>
<dbReference type="InterPro" id="IPR035979">
    <property type="entry name" value="RBD_domain_sf"/>
</dbReference>
<dbReference type="InterPro" id="IPR052768">
    <property type="entry name" value="RBM25"/>
</dbReference>
<reference evidence="4 5" key="1">
    <citation type="journal article" date="2018" name="Gigascience">
        <title>Genomes of trombidid mites reveal novel predicted allergens and laterally-transferred genes associated with secondary metabolism.</title>
        <authorList>
            <person name="Dong X."/>
            <person name="Chaisiri K."/>
            <person name="Xia D."/>
            <person name="Armstrong S.D."/>
            <person name="Fang Y."/>
            <person name="Donnelly M.J."/>
            <person name="Kadowaki T."/>
            <person name="McGarry J.W."/>
            <person name="Darby A.C."/>
            <person name="Makepeace B.L."/>
        </authorList>
    </citation>
    <scope>NUCLEOTIDE SEQUENCE [LARGE SCALE GENOMIC DNA]</scope>
    <source>
        <strain evidence="4">UoL-UT</strain>
    </source>
</reference>
<feature type="domain" description="PWI" evidence="3">
    <location>
        <begin position="638"/>
        <end position="732"/>
    </location>
</feature>
<evidence type="ECO:0000313" key="4">
    <source>
        <dbReference type="EMBL" id="RWS27023.1"/>
    </source>
</evidence>
<feature type="region of interest" description="Disordered" evidence="2">
    <location>
        <begin position="422"/>
        <end position="517"/>
    </location>
</feature>
<dbReference type="SMART" id="SM00311">
    <property type="entry name" value="PWI"/>
    <property type="match status" value="1"/>
</dbReference>
<feature type="compositionally biased region" description="Basic and acidic residues" evidence="2">
    <location>
        <begin position="473"/>
        <end position="501"/>
    </location>
</feature>
<dbReference type="InterPro" id="IPR002483">
    <property type="entry name" value="PWI_dom"/>
</dbReference>
<dbReference type="PANTHER" id="PTHR18806">
    <property type="entry name" value="RBM25 PROTEIN"/>
    <property type="match status" value="1"/>
</dbReference>
<feature type="compositionally biased region" description="Basic and acidic residues" evidence="2">
    <location>
        <begin position="302"/>
        <end position="332"/>
    </location>
</feature>
<dbReference type="Gene3D" id="1.20.1390.10">
    <property type="entry name" value="PWI domain"/>
    <property type="match status" value="1"/>
</dbReference>
<dbReference type="Proteomes" id="UP000288716">
    <property type="component" value="Unassembled WGS sequence"/>
</dbReference>
<feature type="compositionally biased region" description="Basic and acidic residues" evidence="2">
    <location>
        <begin position="340"/>
        <end position="392"/>
    </location>
</feature>
<evidence type="ECO:0000313" key="5">
    <source>
        <dbReference type="Proteomes" id="UP000288716"/>
    </source>
</evidence>
<name>A0A443SHL3_9ACAR</name>
<feature type="region of interest" description="Disordered" evidence="2">
    <location>
        <begin position="531"/>
        <end position="624"/>
    </location>
</feature>
<dbReference type="InterPro" id="IPR034268">
    <property type="entry name" value="RBM25_RRM"/>
</dbReference>
<evidence type="ECO:0000256" key="1">
    <source>
        <dbReference type="ARBA" id="ARBA00022664"/>
    </source>
</evidence>
<dbReference type="CDD" id="cd12446">
    <property type="entry name" value="RRM_RBM25"/>
    <property type="match status" value="1"/>
</dbReference>
<dbReference type="PROSITE" id="PS51025">
    <property type="entry name" value="PWI"/>
    <property type="match status" value="1"/>
</dbReference>
<sequence>MSYPPPGAHFLQNLSAMASMVNMNPAQYQMTPMGMHTFRSLNTYYFILQGGLIPMAVGMPAGHPLAMQASMGITVPTGVTTISAPPVRKLTPDLSSLGLSAGFQQNLINDAQNQQKKKSPSGPTITKCGSVNNWKRVQGANGKLQAFGFCEYSDAESAMRSIRLLHEFEIADKKLVVKVDAKTKEKLDEYVRMKEPDGSCSENVDGLDEEAKKEDEAISTQLTSILREHEIELSRSPDPSREDSLNQDIEKDKPLQESEKDKENTSFEKKDRDKESDQRNHDRYSREKSSDDRSRERRVRNRERTPVKERNSRKDRYDRNDRLDDRNNSDRGIEDEEEAYERRRMERKLREKEASYQERLRNWEARELRKSKDYEKDKSKQEMKRDEESKEMKRLKQFLEDYDDDRDDNKFYKLVTKGSSFTRRLRERQKEKEDDERDQRQEKRELEELRKKLMEEGHPDPESEAKKRLNSTDSERERDKIVSAKIKELMSEARARTGKPVEEEEVSLSGLSEGTPREEIHVKSFTFMGMKIGHSSSSNTQSQTINTYSPADVSNSATGDKRKKLSVQDVFNANDDDDPLSGGKRRKLPSLIDDNTDSNQSELSNTQKGFSDNPKSMSSEEKRKQIKSLIEKIPTSKDELFKYSIDWPIVDNTLMEKRIRPWINKKITEYIGEEEQALLDFICTKLQARSSAQSILDDVAMVLDEEAEVFVVKMWRLLIYEIEAKKLGLGKQ</sequence>
<dbReference type="VEuPathDB" id="VectorBase:LDEU005018"/>
<dbReference type="PANTHER" id="PTHR18806:SF4">
    <property type="entry name" value="RNA-BINDING PROTEIN 25"/>
    <property type="match status" value="1"/>
</dbReference>
<dbReference type="EMBL" id="NCKV01002311">
    <property type="protein sequence ID" value="RWS27023.1"/>
    <property type="molecule type" value="Genomic_DNA"/>
</dbReference>
<feature type="region of interest" description="Disordered" evidence="2">
    <location>
        <begin position="196"/>
        <end position="392"/>
    </location>
</feature>
<dbReference type="InterPro" id="IPR036483">
    <property type="entry name" value="PWI_dom_sf"/>
</dbReference>
<feature type="compositionally biased region" description="Low complexity" evidence="2">
    <location>
        <begin position="535"/>
        <end position="549"/>
    </location>
</feature>
<dbReference type="SUPFAM" id="SSF54928">
    <property type="entry name" value="RNA-binding domain, RBD"/>
    <property type="match status" value="1"/>
</dbReference>
<feature type="compositionally biased region" description="Polar residues" evidence="2">
    <location>
        <begin position="597"/>
        <end position="617"/>
    </location>
</feature>
<keyword evidence="5" id="KW-1185">Reference proteome</keyword>
<dbReference type="Pfam" id="PF01480">
    <property type="entry name" value="PWI"/>
    <property type="match status" value="1"/>
</dbReference>